<evidence type="ECO:0000313" key="2">
    <source>
        <dbReference type="EMBL" id="TRM63394.1"/>
    </source>
</evidence>
<feature type="region of interest" description="Disordered" evidence="1">
    <location>
        <begin position="1"/>
        <end position="21"/>
    </location>
</feature>
<gene>
    <name evidence="2" type="ORF">BD626DRAFT_271224</name>
</gene>
<comment type="caution">
    <text evidence="2">The sequence shown here is derived from an EMBL/GenBank/DDBJ whole genome shotgun (WGS) entry which is preliminary data.</text>
</comment>
<dbReference type="AlphaFoldDB" id="A0A550CF35"/>
<organism evidence="2 3">
    <name type="scientific">Schizophyllum amplum</name>
    <dbReference type="NCBI Taxonomy" id="97359"/>
    <lineage>
        <taxon>Eukaryota</taxon>
        <taxon>Fungi</taxon>
        <taxon>Dikarya</taxon>
        <taxon>Basidiomycota</taxon>
        <taxon>Agaricomycotina</taxon>
        <taxon>Agaricomycetes</taxon>
        <taxon>Agaricomycetidae</taxon>
        <taxon>Agaricales</taxon>
        <taxon>Schizophyllaceae</taxon>
        <taxon>Schizophyllum</taxon>
    </lineage>
</organism>
<feature type="region of interest" description="Disordered" evidence="1">
    <location>
        <begin position="66"/>
        <end position="139"/>
    </location>
</feature>
<reference evidence="2 3" key="1">
    <citation type="journal article" date="2019" name="New Phytol.">
        <title>Comparative genomics reveals unique wood-decay strategies and fruiting body development in the Schizophyllaceae.</title>
        <authorList>
            <person name="Almasi E."/>
            <person name="Sahu N."/>
            <person name="Krizsan K."/>
            <person name="Balint B."/>
            <person name="Kovacs G.M."/>
            <person name="Kiss B."/>
            <person name="Cseklye J."/>
            <person name="Drula E."/>
            <person name="Henrissat B."/>
            <person name="Nagy I."/>
            <person name="Chovatia M."/>
            <person name="Adam C."/>
            <person name="LaButti K."/>
            <person name="Lipzen A."/>
            <person name="Riley R."/>
            <person name="Grigoriev I.V."/>
            <person name="Nagy L.G."/>
        </authorList>
    </citation>
    <scope>NUCLEOTIDE SEQUENCE [LARGE SCALE GENOMIC DNA]</scope>
    <source>
        <strain evidence="2 3">NL-1724</strain>
    </source>
</reference>
<evidence type="ECO:0000313" key="3">
    <source>
        <dbReference type="Proteomes" id="UP000320762"/>
    </source>
</evidence>
<dbReference type="Proteomes" id="UP000320762">
    <property type="component" value="Unassembled WGS sequence"/>
</dbReference>
<keyword evidence="3" id="KW-1185">Reference proteome</keyword>
<sequence>MPSSSPRKSISNFPTFSVTSSDAKTCCISSAPHRQSSFQLDISPIALRHEAWTSSRSLGVVAKPQSVVAKPQSVVAKPHRRREASTSSRSLGAVTNPAKSQGSDDVGCALNRHASRGERGSPNSPRCANKLPAWSRQRR</sequence>
<evidence type="ECO:0000256" key="1">
    <source>
        <dbReference type="SAM" id="MobiDB-lite"/>
    </source>
</evidence>
<name>A0A550CF35_9AGAR</name>
<accession>A0A550CF35</accession>
<protein>
    <submittedName>
        <fullName evidence="2">Uncharacterized protein</fullName>
    </submittedName>
</protein>
<proteinExistence type="predicted"/>
<dbReference type="EMBL" id="VDMD01000009">
    <property type="protein sequence ID" value="TRM63394.1"/>
    <property type="molecule type" value="Genomic_DNA"/>
</dbReference>